<dbReference type="Gene3D" id="1.10.530.10">
    <property type="match status" value="1"/>
</dbReference>
<dbReference type="EMBL" id="VFPT01000002">
    <property type="protein sequence ID" value="TQM90366.1"/>
    <property type="molecule type" value="Genomic_DNA"/>
</dbReference>
<feature type="region of interest" description="Disordered" evidence="1">
    <location>
        <begin position="34"/>
        <end position="94"/>
    </location>
</feature>
<feature type="compositionally biased region" description="Polar residues" evidence="1">
    <location>
        <begin position="69"/>
        <end position="78"/>
    </location>
</feature>
<keyword evidence="3" id="KW-1185">Reference proteome</keyword>
<reference evidence="2 3" key="1">
    <citation type="submission" date="2019-06" db="EMBL/GenBank/DDBJ databases">
        <title>Genomic Encyclopedia of Archaeal and Bacterial Type Strains, Phase II (KMG-II): from individual species to whole genera.</title>
        <authorList>
            <person name="Goeker M."/>
        </authorList>
    </citation>
    <scope>NUCLEOTIDE SEQUENCE [LARGE SCALE GENOMIC DNA]</scope>
    <source>
        <strain evidence="2 3">DSM 18423</strain>
    </source>
</reference>
<protein>
    <recommendedName>
        <fullName evidence="4">Muramidase (Phage lysozyme)</fullName>
    </recommendedName>
</protein>
<sequence>MLICSSRAIGRVSLANAGGCLLIISLTLSPQKGEATSSTWSQTSSPWNAARPSPNPPATRRAPPAGSSFQTSTMSTFDTPAPANPQKARSSINLPPNASQLAQLRALIAAAEAGSADYNAVQYQARFLPPKKPTQMTIAEIFAWIEATPGQHHAIGRYQIIPATLAGLVRNSGISSTTPFTPDTQDLFANMLIEEAGYHRFRRGQISRAAFMDNLAAIWAGFPLPNGQSRYQGIAGNKATITREAFENAMEKIFPTQQAQNTPESPSAPH</sequence>
<dbReference type="Proteomes" id="UP000320582">
    <property type="component" value="Unassembled WGS sequence"/>
</dbReference>
<dbReference type="SUPFAM" id="SSF53955">
    <property type="entry name" value="Lysozyme-like"/>
    <property type="match status" value="1"/>
</dbReference>
<proteinExistence type="predicted"/>
<dbReference type="InterPro" id="IPR023346">
    <property type="entry name" value="Lysozyme-like_dom_sf"/>
</dbReference>
<organism evidence="2 3">
    <name type="scientific">Roseinatronobacter monicus</name>
    <dbReference type="NCBI Taxonomy" id="393481"/>
    <lineage>
        <taxon>Bacteria</taxon>
        <taxon>Pseudomonadati</taxon>
        <taxon>Pseudomonadota</taxon>
        <taxon>Alphaproteobacteria</taxon>
        <taxon>Rhodobacterales</taxon>
        <taxon>Paracoccaceae</taxon>
        <taxon>Roseinatronobacter</taxon>
    </lineage>
</organism>
<evidence type="ECO:0000313" key="2">
    <source>
        <dbReference type="EMBL" id="TQM90366.1"/>
    </source>
</evidence>
<evidence type="ECO:0000313" key="3">
    <source>
        <dbReference type="Proteomes" id="UP000320582"/>
    </source>
</evidence>
<comment type="caution">
    <text evidence="2">The sequence shown here is derived from an EMBL/GenBank/DDBJ whole genome shotgun (WGS) entry which is preliminary data.</text>
</comment>
<evidence type="ECO:0008006" key="4">
    <source>
        <dbReference type="Google" id="ProtNLM"/>
    </source>
</evidence>
<dbReference type="AlphaFoldDB" id="A0A543K5L1"/>
<gene>
    <name evidence="2" type="ORF">BD293_3743</name>
</gene>
<evidence type="ECO:0000256" key="1">
    <source>
        <dbReference type="SAM" id="MobiDB-lite"/>
    </source>
</evidence>
<accession>A0A543K5L1</accession>
<feature type="compositionally biased region" description="Low complexity" evidence="1">
    <location>
        <begin position="36"/>
        <end position="68"/>
    </location>
</feature>
<name>A0A543K5L1_9RHOB</name>